<evidence type="ECO:0000256" key="2">
    <source>
        <dbReference type="SAM" id="SignalP"/>
    </source>
</evidence>
<dbReference type="Proteomes" id="UP000217343">
    <property type="component" value="Chromosome"/>
</dbReference>
<feature type="signal peptide" evidence="2">
    <location>
        <begin position="1"/>
        <end position="23"/>
    </location>
</feature>
<evidence type="ECO:0000313" key="3">
    <source>
        <dbReference type="EMBL" id="ATB49707.1"/>
    </source>
</evidence>
<keyword evidence="4" id="KW-1185">Reference proteome</keyword>
<dbReference type="AlphaFoldDB" id="A0A250K1S9"/>
<evidence type="ECO:0000313" key="4">
    <source>
        <dbReference type="Proteomes" id="UP000217343"/>
    </source>
</evidence>
<dbReference type="PANTHER" id="PTHR35462">
    <property type="match status" value="1"/>
</dbReference>
<gene>
    <name evidence="3" type="ORF">MYMAC_005361</name>
</gene>
<keyword evidence="2" id="KW-0732">Signal</keyword>
<reference evidence="3 4" key="1">
    <citation type="submission" date="2017-06" db="EMBL/GenBank/DDBJ databases">
        <title>Sequencing and comparative analysis of myxobacterial genomes.</title>
        <authorList>
            <person name="Rupp O."/>
            <person name="Goesmann A."/>
            <person name="Sogaard-Andersen L."/>
        </authorList>
    </citation>
    <scope>NUCLEOTIDE SEQUENCE [LARGE SCALE GENOMIC DNA]</scope>
    <source>
        <strain evidence="3 4">DSM 14697</strain>
    </source>
</reference>
<dbReference type="RefSeq" id="WP_095960170.1">
    <property type="nucleotide sequence ID" value="NZ_CP022203.1"/>
</dbReference>
<proteinExistence type="predicted"/>
<accession>A0A250K1S9</accession>
<dbReference type="OrthoDB" id="5522736at2"/>
<feature type="region of interest" description="Disordered" evidence="1">
    <location>
        <begin position="247"/>
        <end position="270"/>
    </location>
</feature>
<dbReference type="PANTHER" id="PTHR35462:SF2">
    <property type="entry name" value="TRANSMEMBRANE PROTEIN"/>
    <property type="match status" value="1"/>
</dbReference>
<name>A0A250K1S9_9BACT</name>
<dbReference type="EMBL" id="CP022203">
    <property type="protein sequence ID" value="ATB49707.1"/>
    <property type="molecule type" value="Genomic_DNA"/>
</dbReference>
<dbReference type="KEGG" id="mmas:MYMAC_005361"/>
<organism evidence="3 4">
    <name type="scientific">Corallococcus macrosporus DSM 14697</name>
    <dbReference type="NCBI Taxonomy" id="1189310"/>
    <lineage>
        <taxon>Bacteria</taxon>
        <taxon>Pseudomonadati</taxon>
        <taxon>Myxococcota</taxon>
        <taxon>Myxococcia</taxon>
        <taxon>Myxococcales</taxon>
        <taxon>Cystobacterineae</taxon>
        <taxon>Myxococcaceae</taxon>
        <taxon>Corallococcus</taxon>
    </lineage>
</organism>
<sequence length="270" mass="28535">MRPPALLPSMLLLVLLAPLHGRAASGDAWLGPDKPKHFAACFVLAGAGYTGGALLFDNPHARWLTGAGLAMGVGVAKEVYDKGRGTTFSMKDLAWDGLGTASGLAVSYLVDRLLFRREDAPEVARAELPRRPATLGFDGAWGGAFRGGFSSRLAFDELYQLLAMQPRVHRHQRAASAGGAADEHGDLAARALVHAARGQHADLLTQAAFGERALEPARQVQPSGPGAALHEALPADEHLHVRRRSTAAVVPHPSSEGSWVMPGDAPRAHP</sequence>
<evidence type="ECO:0008006" key="5">
    <source>
        <dbReference type="Google" id="ProtNLM"/>
    </source>
</evidence>
<protein>
    <recommendedName>
        <fullName evidence="5">Lipoprotein</fullName>
    </recommendedName>
</protein>
<feature type="chain" id="PRO_5013304306" description="Lipoprotein" evidence="2">
    <location>
        <begin position="24"/>
        <end position="270"/>
    </location>
</feature>
<evidence type="ECO:0000256" key="1">
    <source>
        <dbReference type="SAM" id="MobiDB-lite"/>
    </source>
</evidence>